<dbReference type="Gene3D" id="1.10.10.60">
    <property type="entry name" value="Homeodomain-like"/>
    <property type="match status" value="2"/>
</dbReference>
<dbReference type="GO" id="GO:0003700">
    <property type="term" value="F:DNA-binding transcription factor activity"/>
    <property type="evidence" value="ECO:0007669"/>
    <property type="project" value="InterPro"/>
</dbReference>
<dbReference type="PROSITE" id="PS00041">
    <property type="entry name" value="HTH_ARAC_FAMILY_1"/>
    <property type="match status" value="1"/>
</dbReference>
<dbReference type="eggNOG" id="COG2207">
    <property type="taxonomic scope" value="Bacteria"/>
</dbReference>
<evidence type="ECO:0000313" key="5">
    <source>
        <dbReference type="EMBL" id="SER66558.1"/>
    </source>
</evidence>
<dbReference type="PANTHER" id="PTHR43280:SF2">
    <property type="entry name" value="HTH-TYPE TRANSCRIPTIONAL REGULATOR EXSA"/>
    <property type="match status" value="1"/>
</dbReference>
<proteinExistence type="predicted"/>
<gene>
    <name evidence="5" type="ORF">SAMN04487884_10910</name>
</gene>
<dbReference type="Pfam" id="PF12833">
    <property type="entry name" value="HTH_18"/>
    <property type="match status" value="1"/>
</dbReference>
<evidence type="ECO:0000313" key="6">
    <source>
        <dbReference type="Proteomes" id="UP000182584"/>
    </source>
</evidence>
<evidence type="ECO:0000256" key="3">
    <source>
        <dbReference type="ARBA" id="ARBA00023163"/>
    </source>
</evidence>
<dbReference type="SMART" id="SM00342">
    <property type="entry name" value="HTH_ARAC"/>
    <property type="match status" value="1"/>
</dbReference>
<dbReference type="EMBL" id="FOGJ01000009">
    <property type="protein sequence ID" value="SER66558.1"/>
    <property type="molecule type" value="Genomic_DNA"/>
</dbReference>
<dbReference type="PANTHER" id="PTHR43280">
    <property type="entry name" value="ARAC-FAMILY TRANSCRIPTIONAL REGULATOR"/>
    <property type="match status" value="1"/>
</dbReference>
<feature type="domain" description="HTH araC/xylS-type" evidence="4">
    <location>
        <begin position="218"/>
        <end position="316"/>
    </location>
</feature>
<evidence type="ECO:0000259" key="4">
    <source>
        <dbReference type="PROSITE" id="PS01124"/>
    </source>
</evidence>
<evidence type="ECO:0000256" key="1">
    <source>
        <dbReference type="ARBA" id="ARBA00023015"/>
    </source>
</evidence>
<keyword evidence="1" id="KW-0805">Transcription regulation</keyword>
<keyword evidence="3" id="KW-0804">Transcription</keyword>
<dbReference type="Gene3D" id="2.60.120.10">
    <property type="entry name" value="Jelly Rolls"/>
    <property type="match status" value="1"/>
</dbReference>
<name>A0A1H9R1I7_BUTFI</name>
<dbReference type="SUPFAM" id="SSF46689">
    <property type="entry name" value="Homeodomain-like"/>
    <property type="match status" value="2"/>
</dbReference>
<dbReference type="InterPro" id="IPR018060">
    <property type="entry name" value="HTH_AraC"/>
</dbReference>
<dbReference type="InterPro" id="IPR009057">
    <property type="entry name" value="Homeodomain-like_sf"/>
</dbReference>
<accession>A0A1H9R1I7</accession>
<dbReference type="InterPro" id="IPR003313">
    <property type="entry name" value="AraC-bd"/>
</dbReference>
<dbReference type="InterPro" id="IPR014710">
    <property type="entry name" value="RmlC-like_jellyroll"/>
</dbReference>
<dbReference type="RefSeq" id="WP_074755570.1">
    <property type="nucleotide sequence ID" value="NZ_FOGJ01000009.1"/>
</dbReference>
<evidence type="ECO:0000256" key="2">
    <source>
        <dbReference type="ARBA" id="ARBA00023125"/>
    </source>
</evidence>
<dbReference type="OrthoDB" id="9799319at2"/>
<organism evidence="5 6">
    <name type="scientific">Butyrivibrio fibrisolvens</name>
    <dbReference type="NCBI Taxonomy" id="831"/>
    <lineage>
        <taxon>Bacteria</taxon>
        <taxon>Bacillati</taxon>
        <taxon>Bacillota</taxon>
        <taxon>Clostridia</taxon>
        <taxon>Lachnospirales</taxon>
        <taxon>Lachnospiraceae</taxon>
        <taxon>Butyrivibrio</taxon>
    </lineage>
</organism>
<dbReference type="InterPro" id="IPR037923">
    <property type="entry name" value="HTH-like"/>
</dbReference>
<dbReference type="InterPro" id="IPR020449">
    <property type="entry name" value="Tscrpt_reg_AraC-type_HTH"/>
</dbReference>
<dbReference type="GO" id="GO:0043565">
    <property type="term" value="F:sequence-specific DNA binding"/>
    <property type="evidence" value="ECO:0007669"/>
    <property type="project" value="InterPro"/>
</dbReference>
<dbReference type="SUPFAM" id="SSF51215">
    <property type="entry name" value="Regulatory protein AraC"/>
    <property type="match status" value="1"/>
</dbReference>
<dbReference type="PRINTS" id="PR00032">
    <property type="entry name" value="HTHARAC"/>
</dbReference>
<dbReference type="Pfam" id="PF02311">
    <property type="entry name" value="AraC_binding"/>
    <property type="match status" value="1"/>
</dbReference>
<keyword evidence="2 5" id="KW-0238">DNA-binding</keyword>
<sequence length="322" mass="36988">MSNRTFSGANAITEEERYMNPIRPQPYIGGTGTSYDGTYEYVDYLPGTMVRIWYTSKQECFGLHYHQPLEIVQCERGYYISTIQGVEYKVCPGDILIIPSKMIHTLFPMNDCRGYVHLLDPSIINDIRSTALIKDIMDKPIHIKSETDPVLAENIGSILYMMHDAYFGSNSLRELIVYSYLLQILEKVGNSLLAGALPDQKDYQNSAKELVKYNKALNEVCEYLSSHYSEHLSLEEVSEKFGFSTCYFSRIFKEYTNTGFKEYVHTCRIKYSKELLTKTDLSINEISAKVGFETAQSFNRVFLKKTGNTPSGYRKLYKMKTV</sequence>
<reference evidence="5 6" key="1">
    <citation type="submission" date="2016-10" db="EMBL/GenBank/DDBJ databases">
        <authorList>
            <person name="de Groot N.N."/>
        </authorList>
    </citation>
    <scope>NUCLEOTIDE SEQUENCE [LARGE SCALE GENOMIC DNA]</scope>
    <source>
        <strain evidence="5 6">AR40</strain>
    </source>
</reference>
<dbReference type="AlphaFoldDB" id="A0A1H9R1I7"/>
<dbReference type="PROSITE" id="PS01124">
    <property type="entry name" value="HTH_ARAC_FAMILY_2"/>
    <property type="match status" value="1"/>
</dbReference>
<dbReference type="Proteomes" id="UP000182584">
    <property type="component" value="Unassembled WGS sequence"/>
</dbReference>
<dbReference type="InterPro" id="IPR018062">
    <property type="entry name" value="HTH_AraC-typ_CS"/>
</dbReference>
<protein>
    <submittedName>
        <fullName evidence="5">AraC-type DNA-binding protein</fullName>
    </submittedName>
</protein>